<dbReference type="PhylomeDB" id="A0A060T8W2"/>
<reference evidence="15" key="1">
    <citation type="submission" date="2014-02" db="EMBL/GenBank/DDBJ databases">
        <authorList>
            <person name="Genoscope - CEA"/>
        </authorList>
    </citation>
    <scope>NUCLEOTIDE SEQUENCE</scope>
    <source>
        <strain evidence="15">LS3</strain>
    </source>
</reference>
<comment type="catalytic activity">
    <reaction evidence="10 12">
        <text>N(6)-[(R)-S(8)-aminomethyldihydrolipoyl]-L-lysyl-[protein] + (6S)-5,6,7,8-tetrahydrofolate = N(6)-[(R)-dihydrolipoyl]-L-lysyl-[protein] + (6R)-5,10-methylene-5,6,7,8-tetrahydrofolate + NH4(+)</text>
        <dbReference type="Rhea" id="RHEA:16945"/>
        <dbReference type="Rhea" id="RHEA-COMP:10475"/>
        <dbReference type="Rhea" id="RHEA-COMP:10492"/>
        <dbReference type="ChEBI" id="CHEBI:15636"/>
        <dbReference type="ChEBI" id="CHEBI:28938"/>
        <dbReference type="ChEBI" id="CHEBI:57453"/>
        <dbReference type="ChEBI" id="CHEBI:83100"/>
        <dbReference type="ChEBI" id="CHEBI:83143"/>
        <dbReference type="EC" id="2.1.2.10"/>
    </reaction>
</comment>
<evidence type="ECO:0000313" key="15">
    <source>
        <dbReference type="EMBL" id="CDP35327.1"/>
    </source>
</evidence>
<dbReference type="PIRSF" id="PIRSF006487">
    <property type="entry name" value="GcvT"/>
    <property type="match status" value="1"/>
</dbReference>
<dbReference type="GO" id="GO:0004047">
    <property type="term" value="F:aminomethyltransferase activity"/>
    <property type="evidence" value="ECO:0007669"/>
    <property type="project" value="UniProtKB-EC"/>
</dbReference>
<dbReference type="Pfam" id="PF01571">
    <property type="entry name" value="GCV_T"/>
    <property type="match status" value="1"/>
</dbReference>
<evidence type="ECO:0000256" key="10">
    <source>
        <dbReference type="ARBA" id="ARBA00047665"/>
    </source>
</evidence>
<evidence type="ECO:0000256" key="12">
    <source>
        <dbReference type="RuleBase" id="RU003981"/>
    </source>
</evidence>
<gene>
    <name evidence="15" type="ORF">GNLVRS02_ARAD1C32868g</name>
</gene>
<dbReference type="EC" id="2.1.2.10" evidence="4 12"/>
<reference evidence="15" key="2">
    <citation type="submission" date="2014-06" db="EMBL/GenBank/DDBJ databases">
        <title>The complete genome of Blastobotrys (Arxula) adeninivorans LS3 - a yeast of biotechnological interest.</title>
        <authorList>
            <person name="Kunze G."/>
            <person name="Gaillardin C."/>
            <person name="Czernicka M."/>
            <person name="Durrens P."/>
            <person name="Martin T."/>
            <person name="Boer E."/>
            <person name="Gabaldon T."/>
            <person name="Cruz J."/>
            <person name="Talla E."/>
            <person name="Marck C."/>
            <person name="Goffeau A."/>
            <person name="Barbe V."/>
            <person name="Baret P."/>
            <person name="Baronian K."/>
            <person name="Beier S."/>
            <person name="Bleykasten C."/>
            <person name="Bode R."/>
            <person name="Casaregola S."/>
            <person name="Despons L."/>
            <person name="Fairhead C."/>
            <person name="Giersberg M."/>
            <person name="Gierski P."/>
            <person name="Hahnel U."/>
            <person name="Hartmann A."/>
            <person name="Jankowska D."/>
            <person name="Jubin C."/>
            <person name="Jung P."/>
            <person name="Lafontaine I."/>
            <person name="Leh-Louis V."/>
            <person name="Lemaire M."/>
            <person name="Marcet-Houben M."/>
            <person name="Mascher M."/>
            <person name="Morel G."/>
            <person name="Richard G.-F."/>
            <person name="Riechen J."/>
            <person name="Sacerdot C."/>
            <person name="Sarkar A."/>
            <person name="Savel G."/>
            <person name="Schacherer J."/>
            <person name="Sherman D."/>
            <person name="Straub M.-L."/>
            <person name="Stein N."/>
            <person name="Thierry A."/>
            <person name="Trautwein-Schult A."/>
            <person name="Westhof E."/>
            <person name="Worch S."/>
            <person name="Dujon B."/>
            <person name="Souciet J.-L."/>
            <person name="Wincker P."/>
            <person name="Scholz U."/>
            <person name="Neuveglise N."/>
        </authorList>
    </citation>
    <scope>NUCLEOTIDE SEQUENCE</scope>
    <source>
        <strain evidence="15">LS3</strain>
    </source>
</reference>
<dbReference type="SUPFAM" id="SSF101790">
    <property type="entry name" value="Aminomethyltransferase beta-barrel domain"/>
    <property type="match status" value="1"/>
</dbReference>
<keyword evidence="6 12" id="KW-0808">Transferase</keyword>
<comment type="function">
    <text evidence="12">The glycine cleavage system catalyzes the degradation of glycine.</text>
</comment>
<dbReference type="GO" id="GO:0005739">
    <property type="term" value="C:mitochondrion"/>
    <property type="evidence" value="ECO:0007669"/>
    <property type="project" value="UniProtKB-SubCell"/>
</dbReference>
<dbReference type="GO" id="GO:0006546">
    <property type="term" value="P:glycine catabolic process"/>
    <property type="evidence" value="ECO:0007669"/>
    <property type="project" value="InterPro"/>
</dbReference>
<dbReference type="Gene3D" id="2.40.30.110">
    <property type="entry name" value="Aminomethyltransferase beta-barrel domains"/>
    <property type="match status" value="1"/>
</dbReference>
<organism evidence="15">
    <name type="scientific">Blastobotrys adeninivorans</name>
    <name type="common">Yeast</name>
    <name type="synonym">Arxula adeninivorans</name>
    <dbReference type="NCBI Taxonomy" id="409370"/>
    <lineage>
        <taxon>Eukaryota</taxon>
        <taxon>Fungi</taxon>
        <taxon>Dikarya</taxon>
        <taxon>Ascomycota</taxon>
        <taxon>Saccharomycotina</taxon>
        <taxon>Dipodascomycetes</taxon>
        <taxon>Dipodascales</taxon>
        <taxon>Trichomonascaceae</taxon>
        <taxon>Blastobotrys</taxon>
    </lineage>
</organism>
<dbReference type="EMBL" id="HG937693">
    <property type="protein sequence ID" value="CDP35327.1"/>
    <property type="molecule type" value="Genomic_DNA"/>
</dbReference>
<accession>A0A060T8W2</accession>
<dbReference type="InterPro" id="IPR006222">
    <property type="entry name" value="GCVT_N"/>
</dbReference>
<evidence type="ECO:0000256" key="2">
    <source>
        <dbReference type="ARBA" id="ARBA00008609"/>
    </source>
</evidence>
<sequence length="397" mass="43565">MISKVTRVSRSVPKTPLNARLYSSKPLQKTALYDFHVDKKGKMVEYAGFEMPVLYKDQTHIQSHNWVRSHAGLFDVSHMFQHRFSGPGATKLLESITPSNLKGLQPFTSTLSVLLTPSGGIVDDTIITKHGDEEYYVVTNAGCRDKDLQFFNEAIEQFGEGNVKRETIGGGLVALQGPEAASVLQKLTNYDLSTIKFGQSAFVDLLGGKYHVARGGYTGEDGFEVSITDDAAALQFPYALMDASESVKPIGLAARDSLRLEAGMCLYGHELSEEITPVEAALTWVVAKPRREEANFNGADTILQQIKNKSAKVRIGLVSEGPAPRQDTPVYSANDTSKPIGVVTSGSMSPTLQKNIAMAYVPRELSKKDTELLLEIRGKLRKATVTKMPFVPPKYYK</sequence>
<evidence type="ECO:0000259" key="14">
    <source>
        <dbReference type="Pfam" id="PF08669"/>
    </source>
</evidence>
<dbReference type="Gene3D" id="3.30.1360.120">
    <property type="entry name" value="Probable tRNA modification gtpase trme, domain 1"/>
    <property type="match status" value="1"/>
</dbReference>
<name>A0A060T8W2_BLAAD</name>
<evidence type="ECO:0000256" key="8">
    <source>
        <dbReference type="ARBA" id="ARBA00023128"/>
    </source>
</evidence>
<dbReference type="AlphaFoldDB" id="A0A060T8W2"/>
<evidence type="ECO:0000256" key="4">
    <source>
        <dbReference type="ARBA" id="ARBA00012616"/>
    </source>
</evidence>
<evidence type="ECO:0000256" key="5">
    <source>
        <dbReference type="ARBA" id="ARBA00022576"/>
    </source>
</evidence>
<dbReference type="Pfam" id="PF08669">
    <property type="entry name" value="GCV_T_C"/>
    <property type="match status" value="1"/>
</dbReference>
<keyword evidence="5 12" id="KW-0032">Aminotransferase</keyword>
<dbReference type="PANTHER" id="PTHR43757:SF2">
    <property type="entry name" value="AMINOMETHYLTRANSFERASE, MITOCHONDRIAL"/>
    <property type="match status" value="1"/>
</dbReference>
<evidence type="ECO:0000256" key="3">
    <source>
        <dbReference type="ARBA" id="ARBA00011690"/>
    </source>
</evidence>
<comment type="similarity">
    <text evidence="2 12">Belongs to the GcvT family.</text>
</comment>
<evidence type="ECO:0000256" key="6">
    <source>
        <dbReference type="ARBA" id="ARBA00022679"/>
    </source>
</evidence>
<feature type="domain" description="Aminomethyltransferase C-terminal" evidence="14">
    <location>
        <begin position="314"/>
        <end position="391"/>
    </location>
</feature>
<keyword evidence="8 12" id="KW-0496">Mitochondrion</keyword>
<evidence type="ECO:0000259" key="13">
    <source>
        <dbReference type="Pfam" id="PF01571"/>
    </source>
</evidence>
<proteinExistence type="inferred from homology"/>
<dbReference type="PANTHER" id="PTHR43757">
    <property type="entry name" value="AMINOMETHYLTRANSFERASE"/>
    <property type="match status" value="1"/>
</dbReference>
<dbReference type="InterPro" id="IPR013977">
    <property type="entry name" value="GcvT_C"/>
</dbReference>
<dbReference type="InterPro" id="IPR006223">
    <property type="entry name" value="GcvT"/>
</dbReference>
<feature type="domain" description="GCVT N-terminal" evidence="13">
    <location>
        <begin position="32"/>
        <end position="288"/>
    </location>
</feature>
<dbReference type="FunFam" id="4.10.1250.10:FF:000002">
    <property type="entry name" value="Aminomethyltransferase"/>
    <property type="match status" value="1"/>
</dbReference>
<evidence type="ECO:0000256" key="11">
    <source>
        <dbReference type="PIRSR" id="PIRSR006487-1"/>
    </source>
</evidence>
<dbReference type="Gene3D" id="4.10.1250.10">
    <property type="entry name" value="Aminomethyltransferase fragment"/>
    <property type="match status" value="1"/>
</dbReference>
<dbReference type="Gene3D" id="3.30.70.1400">
    <property type="entry name" value="Aminomethyltransferase beta-barrel domains"/>
    <property type="match status" value="1"/>
</dbReference>
<dbReference type="SUPFAM" id="SSF103025">
    <property type="entry name" value="Folate-binding domain"/>
    <property type="match status" value="1"/>
</dbReference>
<dbReference type="NCBIfam" id="NF001567">
    <property type="entry name" value="PRK00389.1"/>
    <property type="match status" value="1"/>
</dbReference>
<dbReference type="FunFam" id="3.30.70.1400:FF:000001">
    <property type="entry name" value="Aminomethyltransferase"/>
    <property type="match status" value="1"/>
</dbReference>
<comment type="subunit">
    <text evidence="3 12">The glycine cleavage system is composed of four proteins: P, T, L and H.</text>
</comment>
<feature type="binding site" evidence="11">
    <location>
        <position position="224"/>
    </location>
    <ligand>
        <name>substrate</name>
    </ligand>
</feature>
<dbReference type="GO" id="GO:0008483">
    <property type="term" value="F:transaminase activity"/>
    <property type="evidence" value="ECO:0007669"/>
    <property type="project" value="UniProtKB-KW"/>
</dbReference>
<dbReference type="InterPro" id="IPR028896">
    <property type="entry name" value="GcvT/YgfZ/DmdA"/>
</dbReference>
<dbReference type="NCBIfam" id="TIGR00528">
    <property type="entry name" value="gcvT"/>
    <property type="match status" value="1"/>
</dbReference>
<dbReference type="InterPro" id="IPR027266">
    <property type="entry name" value="TrmE/GcvT-like"/>
</dbReference>
<evidence type="ECO:0000256" key="1">
    <source>
        <dbReference type="ARBA" id="ARBA00004173"/>
    </source>
</evidence>
<keyword evidence="7 12" id="KW-0809">Transit peptide</keyword>
<evidence type="ECO:0000256" key="9">
    <source>
        <dbReference type="ARBA" id="ARBA00031395"/>
    </source>
</evidence>
<dbReference type="GO" id="GO:0005960">
    <property type="term" value="C:glycine cleavage complex"/>
    <property type="evidence" value="ECO:0007669"/>
    <property type="project" value="InterPro"/>
</dbReference>
<protein>
    <recommendedName>
        <fullName evidence="4 12">Aminomethyltransferase</fullName>
        <ecNumber evidence="4 12">2.1.2.10</ecNumber>
    </recommendedName>
    <alternativeName>
        <fullName evidence="9 12">Glycine cleavage system T protein</fullName>
    </alternativeName>
</protein>
<evidence type="ECO:0000256" key="7">
    <source>
        <dbReference type="ARBA" id="ARBA00022946"/>
    </source>
</evidence>
<dbReference type="InterPro" id="IPR029043">
    <property type="entry name" value="GcvT/YgfZ_C"/>
</dbReference>
<comment type="subcellular location">
    <subcellularLocation>
        <location evidence="1 12">Mitochondrion</location>
    </subcellularLocation>
</comment>